<evidence type="ECO:0000313" key="3">
    <source>
        <dbReference type="EMBL" id="MBA2891447.1"/>
    </source>
</evidence>
<comment type="caution">
    <text evidence="3">The sequence shown here is derived from an EMBL/GenBank/DDBJ whole genome shotgun (WGS) entry which is preliminary data.</text>
</comment>
<sequence length="246" mass="27376">MNARIVQELNQHVRHSALSGEVAAARRGFAERGFAKASFLVPASVKQAVADDVLSLIEESGVRRDLRFKETGDTPRRMRNVTRSEIATRSAVIPAVYESEALIGLLGEIVDEPVLVCPYEPEQYVITRLEHTGDTHGWHWDDYSFALVWVVQCPPPEHGGFVQCVAGTTWDKSNPAIHRALLDNPTWSFEVGSGDLYVMRTNTTLHRVYPITAGVRTIINMGYASKSDLESSLSHETMDALWAEQV</sequence>
<evidence type="ECO:0000259" key="2">
    <source>
        <dbReference type="PROSITE" id="PS51471"/>
    </source>
</evidence>
<reference evidence="3 4" key="1">
    <citation type="submission" date="2020-07" db="EMBL/GenBank/DDBJ databases">
        <title>Genomic Encyclopedia of Type Strains, Phase IV (KMG-IV): sequencing the most valuable type-strain genomes for metagenomic binning, comparative biology and taxonomic classification.</title>
        <authorList>
            <person name="Goeker M."/>
        </authorList>
    </citation>
    <scope>NUCLEOTIDE SEQUENCE [LARGE SCALE GENOMIC DNA]</scope>
    <source>
        <strain evidence="3 4">DSM 45533</strain>
    </source>
</reference>
<dbReference type="RefSeq" id="WP_181610242.1">
    <property type="nucleotide sequence ID" value="NZ_BAABAM010000002.1"/>
</dbReference>
<dbReference type="Pfam" id="PF23169">
    <property type="entry name" value="HalD"/>
    <property type="match status" value="1"/>
</dbReference>
<name>A0A7W0CHS8_9ACTN</name>
<dbReference type="GO" id="GO:0046872">
    <property type="term" value="F:metal ion binding"/>
    <property type="evidence" value="ECO:0007669"/>
    <property type="project" value="UniProtKB-KW"/>
</dbReference>
<dbReference type="InterPro" id="IPR005123">
    <property type="entry name" value="Oxoglu/Fe-dep_dioxygenase_dom"/>
</dbReference>
<dbReference type="SUPFAM" id="SSF51197">
    <property type="entry name" value="Clavaminate synthase-like"/>
    <property type="match status" value="1"/>
</dbReference>
<feature type="domain" description="Fe2OG dioxygenase" evidence="2">
    <location>
        <begin position="110"/>
        <end position="225"/>
    </location>
</feature>
<gene>
    <name evidence="3" type="ORF">HNR30_002788</name>
</gene>
<comment type="similarity">
    <text evidence="1">Belongs to the iron/ascorbate-dependent oxidoreductase family.</text>
</comment>
<dbReference type="Proteomes" id="UP000530928">
    <property type="component" value="Unassembled WGS sequence"/>
</dbReference>
<accession>A0A7W0CHS8</accession>
<dbReference type="InterPro" id="IPR056470">
    <property type="entry name" value="BesD/HalB-like"/>
</dbReference>
<keyword evidence="1" id="KW-0479">Metal-binding</keyword>
<evidence type="ECO:0000256" key="1">
    <source>
        <dbReference type="RuleBase" id="RU003682"/>
    </source>
</evidence>
<keyword evidence="4" id="KW-1185">Reference proteome</keyword>
<dbReference type="PROSITE" id="PS51471">
    <property type="entry name" value="FE2OG_OXY"/>
    <property type="match status" value="1"/>
</dbReference>
<organism evidence="3 4">
    <name type="scientific">Nonomuraea soli</name>
    <dbReference type="NCBI Taxonomy" id="1032476"/>
    <lineage>
        <taxon>Bacteria</taxon>
        <taxon>Bacillati</taxon>
        <taxon>Actinomycetota</taxon>
        <taxon>Actinomycetes</taxon>
        <taxon>Streptosporangiales</taxon>
        <taxon>Streptosporangiaceae</taxon>
        <taxon>Nonomuraea</taxon>
    </lineage>
</organism>
<dbReference type="AlphaFoldDB" id="A0A7W0CHS8"/>
<protein>
    <recommendedName>
        <fullName evidence="2">Fe2OG dioxygenase domain-containing protein</fullName>
    </recommendedName>
</protein>
<dbReference type="GO" id="GO:0016491">
    <property type="term" value="F:oxidoreductase activity"/>
    <property type="evidence" value="ECO:0007669"/>
    <property type="project" value="UniProtKB-KW"/>
</dbReference>
<dbReference type="Gene3D" id="2.60.120.620">
    <property type="entry name" value="q2cbj1_9rhob like domain"/>
    <property type="match status" value="1"/>
</dbReference>
<evidence type="ECO:0000313" key="4">
    <source>
        <dbReference type="Proteomes" id="UP000530928"/>
    </source>
</evidence>
<keyword evidence="1" id="KW-0560">Oxidoreductase</keyword>
<proteinExistence type="inferred from homology"/>
<dbReference type="EMBL" id="JACDUR010000003">
    <property type="protein sequence ID" value="MBA2891447.1"/>
    <property type="molecule type" value="Genomic_DNA"/>
</dbReference>
<keyword evidence="1" id="KW-0408">Iron</keyword>